<dbReference type="Pfam" id="PF07714">
    <property type="entry name" value="PK_Tyr_Ser-Thr"/>
    <property type="match status" value="1"/>
</dbReference>
<keyword evidence="8" id="KW-0067">ATP-binding</keyword>
<dbReference type="GO" id="GO:0048468">
    <property type="term" value="P:cell development"/>
    <property type="evidence" value="ECO:0007669"/>
    <property type="project" value="UniProtKB-ARBA"/>
</dbReference>
<evidence type="ECO:0000256" key="11">
    <source>
        <dbReference type="ARBA" id="ARBA00023157"/>
    </source>
</evidence>
<dbReference type="SMART" id="SM00032">
    <property type="entry name" value="CCP"/>
    <property type="match status" value="5"/>
</dbReference>
<evidence type="ECO:0000256" key="4">
    <source>
        <dbReference type="ARBA" id="ARBA00022525"/>
    </source>
</evidence>
<dbReference type="InterPro" id="IPR035976">
    <property type="entry name" value="Sushi/SCR/CCP_sf"/>
</dbReference>
<dbReference type="PROSITE" id="PS00109">
    <property type="entry name" value="PROTEIN_KINASE_TYR"/>
    <property type="match status" value="1"/>
</dbReference>
<dbReference type="OrthoDB" id="406096at2759"/>
<dbReference type="InterPro" id="IPR026645">
    <property type="entry name" value="Dermatopontin"/>
</dbReference>
<dbReference type="InterPro" id="IPR050122">
    <property type="entry name" value="RTK"/>
</dbReference>
<evidence type="ECO:0000259" key="15">
    <source>
        <dbReference type="PROSITE" id="PS50923"/>
    </source>
</evidence>
<evidence type="ECO:0000256" key="3">
    <source>
        <dbReference type="ARBA" id="ARBA00008712"/>
    </source>
</evidence>
<evidence type="ECO:0000313" key="16">
    <source>
        <dbReference type="EMBL" id="KJE89653.1"/>
    </source>
</evidence>
<evidence type="ECO:0000256" key="12">
    <source>
        <dbReference type="SAM" id="MobiDB-lite"/>
    </source>
</evidence>
<dbReference type="PROSITE" id="PS50011">
    <property type="entry name" value="PROTEIN_KINASE_DOM"/>
    <property type="match status" value="1"/>
</dbReference>
<keyword evidence="17" id="KW-1185">Reference proteome</keyword>
<feature type="domain" description="Sushi" evidence="15">
    <location>
        <begin position="372"/>
        <end position="433"/>
    </location>
</feature>
<dbReference type="Gene3D" id="1.10.510.10">
    <property type="entry name" value="Transferase(Phosphotransferase) domain 1"/>
    <property type="match status" value="1"/>
</dbReference>
<feature type="region of interest" description="Disordered" evidence="12">
    <location>
        <begin position="537"/>
        <end position="574"/>
    </location>
</feature>
<dbReference type="CDD" id="cd00192">
    <property type="entry name" value="PTKc"/>
    <property type="match status" value="1"/>
</dbReference>
<dbReference type="InterPro" id="IPR011009">
    <property type="entry name" value="Kinase-like_dom_sf"/>
</dbReference>
<dbReference type="Gene3D" id="3.30.200.20">
    <property type="entry name" value="Phosphorylase Kinase, domain 1"/>
    <property type="match status" value="1"/>
</dbReference>
<dbReference type="InterPro" id="IPR008266">
    <property type="entry name" value="Tyr_kinase_AS"/>
</dbReference>
<feature type="domain" description="Sushi" evidence="15">
    <location>
        <begin position="176"/>
        <end position="234"/>
    </location>
</feature>
<dbReference type="PRINTS" id="PR00109">
    <property type="entry name" value="TYRKINASE"/>
</dbReference>
<evidence type="ECO:0000256" key="5">
    <source>
        <dbReference type="ARBA" id="ARBA00022679"/>
    </source>
</evidence>
<keyword evidence="4" id="KW-0964">Secreted</keyword>
<keyword evidence="13" id="KW-1133">Transmembrane helix</keyword>
<feature type="transmembrane region" description="Helical" evidence="13">
    <location>
        <begin position="505"/>
        <end position="529"/>
    </location>
</feature>
<dbReference type="GO" id="GO:0005886">
    <property type="term" value="C:plasma membrane"/>
    <property type="evidence" value="ECO:0007669"/>
    <property type="project" value="TreeGrafter"/>
</dbReference>
<dbReference type="eggNOG" id="KOG4297">
    <property type="taxonomic scope" value="Eukaryota"/>
</dbReference>
<keyword evidence="7 16" id="KW-0418">Kinase</keyword>
<comment type="subcellular location">
    <subcellularLocation>
        <location evidence="1">Endomembrane system</location>
    </subcellularLocation>
    <subcellularLocation>
        <location evidence="2">Secreted</location>
    </subcellularLocation>
</comment>
<dbReference type="InterPro" id="IPR000436">
    <property type="entry name" value="Sushi_SCR_CCP_dom"/>
</dbReference>
<evidence type="ECO:0000256" key="6">
    <source>
        <dbReference type="ARBA" id="ARBA00022741"/>
    </source>
</evidence>
<accession>A0A0D2WJS0</accession>
<keyword evidence="9 13" id="KW-0472">Membrane</keyword>
<dbReference type="FunFam" id="1.10.510.10:FF:001512">
    <property type="entry name" value="Receptor tyrosine-protein kinase erbB-2"/>
    <property type="match status" value="1"/>
</dbReference>
<sequence length="911" mass="97068">MTTRPTLSAYVETLLPSQFSPYTPPGISSWYDIGAQDRNWRIQAACITSTAGESYTSGSFVIPGVTGPTGFPNNGSWNILGAGFTKYLSYGYMLDGLGSTFVATLQDRYYEGRGRATPAEFETGTCAWQPTANAALGPLGATCSGTFSYFAGVSSTYDNTNKDRIWKYYCCAMAPKACPAIPALTNGTWVCPYTTVGAVCNQTCSLGSRPSTSGATVTCQSNKAWTTSTATCNLGSCGSLPTVAHGSFSCSSGSLYGASCSLGCDDGYQPSAPTSISCGDTGTAFAWSTPSNGCGLVSAYCDAAFTIAPEHGSVDCGTSPQQLGTVCSYSCNAGYILATEGGTATTRTCATLNSAQGQWTGGSYPVCVLDPAYCSGVSAPTHGEVNCDNRALGGSCVYECTSGYQIRGQAAHTTFTTTCTVSDWSAAAPVCDPVECSTLSLLFGGVTCSAGMHYPSTCTAFCHEGFDLSGAVTVVTCNASAQWDADLSALCTVHYTPASNNARTIALTAGLAAGVVCLLLLALILIIYWDRRRRHNRRRQSVQKADSTLTRKQMVEMSPAQSPGKGPDQVESKSNTYAVAGQRKPVDGDLKQSAEHTYATSPERVYSSIVTETTSLRQGLVLGAKLGSGVSGVVFRGQLPSNLVPKDAKYLLTDERQPHLAVAVKTIPAGADPKSRREFIEEARMMARFDNPNVVRAICSLLEAEPLLCVLELMPFGDLRGVLQKSIKVQVSWTRAESAHALAQVARGLDYLEQIRFVHRDIAARNCLVGANLAVKISDFGLSRAIAEETDYYRMETKGRLPVKWMAPECLMYRKFTHQSDVWAFGVLAWEVYAYGASPYGNQKGPEILAQVEGGFRLPKPSGCDDVDFEQVFKCWNREPLSRPSFATLSAYFAQVALSAPVRDIGLLVSS</sequence>
<keyword evidence="13" id="KW-0812">Transmembrane</keyword>
<dbReference type="GO" id="GO:0043235">
    <property type="term" value="C:receptor complex"/>
    <property type="evidence" value="ECO:0007669"/>
    <property type="project" value="TreeGrafter"/>
</dbReference>
<dbReference type="InterPro" id="IPR001245">
    <property type="entry name" value="Ser-Thr/Tyr_kinase_cat_dom"/>
</dbReference>
<dbReference type="GO" id="GO:0012505">
    <property type="term" value="C:endomembrane system"/>
    <property type="evidence" value="ECO:0007669"/>
    <property type="project" value="UniProtKB-SubCell"/>
</dbReference>
<organism evidence="16 17">
    <name type="scientific">Capsaspora owczarzaki (strain ATCC 30864)</name>
    <dbReference type="NCBI Taxonomy" id="595528"/>
    <lineage>
        <taxon>Eukaryota</taxon>
        <taxon>Filasterea</taxon>
        <taxon>Capsaspora</taxon>
    </lineage>
</organism>
<dbReference type="GO" id="GO:0007169">
    <property type="term" value="P:cell surface receptor protein tyrosine kinase signaling pathway"/>
    <property type="evidence" value="ECO:0007669"/>
    <property type="project" value="TreeGrafter"/>
</dbReference>
<dbReference type="SUPFAM" id="SSF56112">
    <property type="entry name" value="Protein kinase-like (PK-like)"/>
    <property type="match status" value="1"/>
</dbReference>
<feature type="domain" description="Protein kinase" evidence="14">
    <location>
        <begin position="620"/>
        <end position="893"/>
    </location>
</feature>
<dbReference type="PANTHER" id="PTHR24416">
    <property type="entry name" value="TYROSINE-PROTEIN KINASE RECEPTOR"/>
    <property type="match status" value="1"/>
</dbReference>
<evidence type="ECO:0000259" key="14">
    <source>
        <dbReference type="PROSITE" id="PS50011"/>
    </source>
</evidence>
<dbReference type="SUPFAM" id="SSF57535">
    <property type="entry name" value="Complement control module/SCR domain"/>
    <property type="match status" value="5"/>
</dbReference>
<dbReference type="InterPro" id="IPR000719">
    <property type="entry name" value="Prot_kinase_dom"/>
</dbReference>
<dbReference type="Gene3D" id="2.10.70.10">
    <property type="entry name" value="Complement Module, domain 1"/>
    <property type="match status" value="5"/>
</dbReference>
<dbReference type="PANTHER" id="PTHR24416:SF611">
    <property type="entry name" value="TYROSINE-PROTEIN KINASE TRANSMEMBRANE RECEPTOR ROR"/>
    <property type="match status" value="1"/>
</dbReference>
<evidence type="ECO:0000256" key="9">
    <source>
        <dbReference type="ARBA" id="ARBA00023136"/>
    </source>
</evidence>
<dbReference type="InterPro" id="IPR020635">
    <property type="entry name" value="Tyr_kinase_cat_dom"/>
</dbReference>
<evidence type="ECO:0000256" key="2">
    <source>
        <dbReference type="ARBA" id="ARBA00004613"/>
    </source>
</evidence>
<dbReference type="EMBL" id="KE346360">
    <property type="protein sequence ID" value="KJE89653.1"/>
    <property type="molecule type" value="Genomic_DNA"/>
</dbReference>
<protein>
    <submittedName>
        <fullName evidence="16">TKL protein kinase</fullName>
    </submittedName>
</protein>
<dbReference type="InParanoid" id="A0A0D2WJS0"/>
<dbReference type="GO" id="GO:0004714">
    <property type="term" value="F:transmembrane receptor protein tyrosine kinase activity"/>
    <property type="evidence" value="ECO:0007669"/>
    <property type="project" value="TreeGrafter"/>
</dbReference>
<keyword evidence="5" id="KW-0808">Transferase</keyword>
<feature type="domain" description="Sushi" evidence="15">
    <location>
        <begin position="299"/>
        <end position="369"/>
    </location>
</feature>
<dbReference type="PhylomeDB" id="A0A0D2WJS0"/>
<dbReference type="Pfam" id="PF00084">
    <property type="entry name" value="Sushi"/>
    <property type="match status" value="5"/>
</dbReference>
<dbReference type="Proteomes" id="UP000008743">
    <property type="component" value="Unassembled WGS sequence"/>
</dbReference>
<evidence type="ECO:0000256" key="1">
    <source>
        <dbReference type="ARBA" id="ARBA00004308"/>
    </source>
</evidence>
<feature type="compositionally biased region" description="Polar residues" evidence="12">
    <location>
        <begin position="542"/>
        <end position="551"/>
    </location>
</feature>
<evidence type="ECO:0000256" key="13">
    <source>
        <dbReference type="SAM" id="Phobius"/>
    </source>
</evidence>
<reference evidence="17" key="1">
    <citation type="submission" date="2011-02" db="EMBL/GenBank/DDBJ databases">
        <title>The Genome Sequence of Capsaspora owczarzaki ATCC 30864.</title>
        <authorList>
            <person name="Russ C."/>
            <person name="Cuomo C."/>
            <person name="Burger G."/>
            <person name="Gray M.W."/>
            <person name="Holland P.W.H."/>
            <person name="King N."/>
            <person name="Lang F.B.F."/>
            <person name="Roger A.J."/>
            <person name="Ruiz-Trillo I."/>
            <person name="Young S.K."/>
            <person name="Zeng Q."/>
            <person name="Gargeya S."/>
            <person name="Alvarado L."/>
            <person name="Berlin A."/>
            <person name="Chapman S.B."/>
            <person name="Chen Z."/>
            <person name="Freedman E."/>
            <person name="Gellesch M."/>
            <person name="Goldberg J."/>
            <person name="Griggs A."/>
            <person name="Gujja S."/>
            <person name="Heilman E."/>
            <person name="Heiman D."/>
            <person name="Howarth C."/>
            <person name="Mehta T."/>
            <person name="Neiman D."/>
            <person name="Pearson M."/>
            <person name="Roberts A."/>
            <person name="Saif S."/>
            <person name="Shea T."/>
            <person name="Shenoy N."/>
            <person name="Sisk P."/>
            <person name="Stolte C."/>
            <person name="Sykes S."/>
            <person name="White J."/>
            <person name="Yandava C."/>
            <person name="Haas B."/>
            <person name="Nusbaum C."/>
            <person name="Birren B."/>
        </authorList>
    </citation>
    <scope>NUCLEOTIDE SEQUENCE</scope>
    <source>
        <strain evidence="17">ATCC 30864</strain>
    </source>
</reference>
<dbReference type="STRING" id="595528.A0A0D2WJS0"/>
<proteinExistence type="inferred from homology"/>
<keyword evidence="10" id="KW-0829">Tyrosine-protein kinase</keyword>
<dbReference type="GO" id="GO:0050793">
    <property type="term" value="P:regulation of developmental process"/>
    <property type="evidence" value="ECO:0007669"/>
    <property type="project" value="UniProtKB-ARBA"/>
</dbReference>
<name>A0A0D2WJS0_CAPO3</name>
<evidence type="ECO:0000256" key="8">
    <source>
        <dbReference type="ARBA" id="ARBA00022840"/>
    </source>
</evidence>
<dbReference type="SMART" id="SM00219">
    <property type="entry name" value="TyrKc"/>
    <property type="match status" value="1"/>
</dbReference>
<dbReference type="CDD" id="cd00033">
    <property type="entry name" value="CCP"/>
    <property type="match status" value="3"/>
</dbReference>
<dbReference type="eggNOG" id="KOG1026">
    <property type="taxonomic scope" value="Eukaryota"/>
</dbReference>
<evidence type="ECO:0000256" key="10">
    <source>
        <dbReference type="ARBA" id="ARBA00023137"/>
    </source>
</evidence>
<dbReference type="AlphaFoldDB" id="A0A0D2WJS0"/>
<evidence type="ECO:0000313" key="17">
    <source>
        <dbReference type="Proteomes" id="UP000008743"/>
    </source>
</evidence>
<dbReference type="GO" id="GO:0005576">
    <property type="term" value="C:extracellular region"/>
    <property type="evidence" value="ECO:0007669"/>
    <property type="project" value="UniProtKB-SubCell"/>
</dbReference>
<dbReference type="PROSITE" id="PS50923">
    <property type="entry name" value="SUSHI"/>
    <property type="match status" value="3"/>
</dbReference>
<evidence type="ECO:0000256" key="7">
    <source>
        <dbReference type="ARBA" id="ARBA00022777"/>
    </source>
</evidence>
<comment type="similarity">
    <text evidence="3">Belongs to the dermatopontin family.</text>
</comment>
<dbReference type="Pfam" id="PF14704">
    <property type="entry name" value="DERM"/>
    <property type="match status" value="1"/>
</dbReference>
<dbReference type="GO" id="GO:0005524">
    <property type="term" value="F:ATP binding"/>
    <property type="evidence" value="ECO:0007669"/>
    <property type="project" value="UniProtKB-KW"/>
</dbReference>
<keyword evidence="6" id="KW-0547">Nucleotide-binding</keyword>
<gene>
    <name evidence="16" type="ORF">CAOG_001090</name>
</gene>
<keyword evidence="11" id="KW-1015">Disulfide bond</keyword>